<sequence>MWLSLDLTARRRTSELPPSSASPPTPPSGPLNDARAADDCVGRDASSNPPRFFEGGCADPFVSGGDSDIVEFDIK</sequence>
<organism evidence="2 3">
    <name type="scientific">Rhynchophorus ferrugineus</name>
    <name type="common">Red palm weevil</name>
    <name type="synonym">Curculio ferrugineus</name>
    <dbReference type="NCBI Taxonomy" id="354439"/>
    <lineage>
        <taxon>Eukaryota</taxon>
        <taxon>Metazoa</taxon>
        <taxon>Ecdysozoa</taxon>
        <taxon>Arthropoda</taxon>
        <taxon>Hexapoda</taxon>
        <taxon>Insecta</taxon>
        <taxon>Pterygota</taxon>
        <taxon>Neoptera</taxon>
        <taxon>Endopterygota</taxon>
        <taxon>Coleoptera</taxon>
        <taxon>Polyphaga</taxon>
        <taxon>Cucujiformia</taxon>
        <taxon>Curculionidae</taxon>
        <taxon>Dryophthorinae</taxon>
        <taxon>Rhynchophorus</taxon>
    </lineage>
</organism>
<accession>A0A834MID7</accession>
<keyword evidence="3" id="KW-1185">Reference proteome</keyword>
<feature type="compositionally biased region" description="Pro residues" evidence="1">
    <location>
        <begin position="20"/>
        <end position="29"/>
    </location>
</feature>
<reference evidence="2" key="1">
    <citation type="submission" date="2020-08" db="EMBL/GenBank/DDBJ databases">
        <title>Genome sequencing and assembly of the red palm weevil Rhynchophorus ferrugineus.</title>
        <authorList>
            <person name="Dias G.B."/>
            <person name="Bergman C.M."/>
            <person name="Manee M."/>
        </authorList>
    </citation>
    <scope>NUCLEOTIDE SEQUENCE</scope>
    <source>
        <strain evidence="2">AA-2017</strain>
        <tissue evidence="2">Whole larva</tissue>
    </source>
</reference>
<evidence type="ECO:0000313" key="3">
    <source>
        <dbReference type="Proteomes" id="UP000625711"/>
    </source>
</evidence>
<dbReference type="Proteomes" id="UP000625711">
    <property type="component" value="Unassembled WGS sequence"/>
</dbReference>
<evidence type="ECO:0000313" key="2">
    <source>
        <dbReference type="EMBL" id="KAF7281280.1"/>
    </source>
</evidence>
<dbReference type="AlphaFoldDB" id="A0A834MID7"/>
<protein>
    <submittedName>
        <fullName evidence="2">Uncharacterized protein</fullName>
    </submittedName>
</protein>
<dbReference type="EMBL" id="JAACXV010000248">
    <property type="protein sequence ID" value="KAF7281280.1"/>
    <property type="molecule type" value="Genomic_DNA"/>
</dbReference>
<comment type="caution">
    <text evidence="2">The sequence shown here is derived from an EMBL/GenBank/DDBJ whole genome shotgun (WGS) entry which is preliminary data.</text>
</comment>
<gene>
    <name evidence="2" type="ORF">GWI33_004901</name>
</gene>
<feature type="region of interest" description="Disordered" evidence="1">
    <location>
        <begin position="1"/>
        <end position="66"/>
    </location>
</feature>
<name>A0A834MID7_RHYFE</name>
<proteinExistence type="predicted"/>
<evidence type="ECO:0000256" key="1">
    <source>
        <dbReference type="SAM" id="MobiDB-lite"/>
    </source>
</evidence>